<accession>A0ACC2VCF0</accession>
<proteinExistence type="predicted"/>
<reference evidence="1" key="1">
    <citation type="submission" date="2023-04" db="EMBL/GenBank/DDBJ databases">
        <title>Draft Genome sequencing of Naganishia species isolated from polar environments using Oxford Nanopore Technology.</title>
        <authorList>
            <person name="Leo P."/>
            <person name="Venkateswaran K."/>
        </authorList>
    </citation>
    <scope>NUCLEOTIDE SEQUENCE</scope>
    <source>
        <strain evidence="1">MNA-CCFEE 5423</strain>
    </source>
</reference>
<dbReference type="Proteomes" id="UP001227268">
    <property type="component" value="Unassembled WGS sequence"/>
</dbReference>
<dbReference type="EMBL" id="JASBWT010000018">
    <property type="protein sequence ID" value="KAJ9096741.1"/>
    <property type="molecule type" value="Genomic_DNA"/>
</dbReference>
<sequence>MSHLPYYITLGLIIACTVIGLRLRFSNSSAPTNVAPWATSAHPLLGHLPAYSPDPVKFLTEQKALVGDVFRVNFVVMKITVLIGAKWNRWLLAEVDEEDVSFYKMLSVLSCGLLDNPLGNASAMAHSRKAMRIVTSEFSRKALDRYFTDWAGQPRISLFDSSSTLLFNANLAVFFGPRFVQDHGPEMISLLQRMQKALLSPWPRILPLWASPSGRTLKRVKERIKQLVDDEVEKRMEDVDHWSGANDYLSGLVMSNEAEGYQEHYYTEHFVTYIMAAHVNSAGTFAWTLLHLLRNPELMRAFEAEIKVNPPLSDIYPIKDMPFSEACLRETGRLYNNLITFRYATRDIRTSSGVVIPKGWVATSPLAVQMDPELFEEPGRWNPRRWLPSCTVKRDLYATRFRNYEFVQFGGGKHVCSGEKLTHALLRATLWPTLVDHFRLELVEEGIVDGEGVDGVGLAPNHAESLGTAFGIREVYVRVTRRDVSLSSVGGA</sequence>
<protein>
    <submittedName>
        <fullName evidence="1">Uncharacterized protein</fullName>
    </submittedName>
</protein>
<organism evidence="1 2">
    <name type="scientific">Naganishia friedmannii</name>
    <dbReference type="NCBI Taxonomy" id="89922"/>
    <lineage>
        <taxon>Eukaryota</taxon>
        <taxon>Fungi</taxon>
        <taxon>Dikarya</taxon>
        <taxon>Basidiomycota</taxon>
        <taxon>Agaricomycotina</taxon>
        <taxon>Tremellomycetes</taxon>
        <taxon>Filobasidiales</taxon>
        <taxon>Filobasidiaceae</taxon>
        <taxon>Naganishia</taxon>
    </lineage>
</organism>
<keyword evidence="2" id="KW-1185">Reference proteome</keyword>
<name>A0ACC2VCF0_9TREE</name>
<evidence type="ECO:0000313" key="1">
    <source>
        <dbReference type="EMBL" id="KAJ9096741.1"/>
    </source>
</evidence>
<comment type="caution">
    <text evidence="1">The sequence shown here is derived from an EMBL/GenBank/DDBJ whole genome shotgun (WGS) entry which is preliminary data.</text>
</comment>
<evidence type="ECO:0000313" key="2">
    <source>
        <dbReference type="Proteomes" id="UP001227268"/>
    </source>
</evidence>
<gene>
    <name evidence="1" type="ORF">QFC21_005011</name>
</gene>